<evidence type="ECO:0000256" key="2">
    <source>
        <dbReference type="ARBA" id="ARBA00009477"/>
    </source>
</evidence>
<dbReference type="PANTHER" id="PTHR30469">
    <property type="entry name" value="MULTIDRUG RESISTANCE PROTEIN MDTA"/>
    <property type="match status" value="1"/>
</dbReference>
<accession>A0ABV6PU83</accession>
<organism evidence="11 12">
    <name type="scientific">Ottowia pentelensis</name>
    <dbReference type="NCBI Taxonomy" id="511108"/>
    <lineage>
        <taxon>Bacteria</taxon>
        <taxon>Pseudomonadati</taxon>
        <taxon>Pseudomonadota</taxon>
        <taxon>Betaproteobacteria</taxon>
        <taxon>Burkholderiales</taxon>
        <taxon>Comamonadaceae</taxon>
        <taxon>Ottowia</taxon>
    </lineage>
</organism>
<keyword evidence="3" id="KW-0813">Transport</keyword>
<evidence type="ECO:0000259" key="7">
    <source>
        <dbReference type="Pfam" id="PF25876"/>
    </source>
</evidence>
<evidence type="ECO:0000256" key="5">
    <source>
        <dbReference type="ARBA" id="ARBA00022519"/>
    </source>
</evidence>
<evidence type="ECO:0000313" key="11">
    <source>
        <dbReference type="EMBL" id="MFC0593418.1"/>
    </source>
</evidence>
<dbReference type="InterPro" id="IPR058627">
    <property type="entry name" value="MdtA-like_C"/>
</dbReference>
<dbReference type="InterPro" id="IPR058624">
    <property type="entry name" value="MdtA-like_HH"/>
</dbReference>
<evidence type="ECO:0000256" key="3">
    <source>
        <dbReference type="ARBA" id="ARBA00022448"/>
    </source>
</evidence>
<dbReference type="Proteomes" id="UP001589834">
    <property type="component" value="Unassembled WGS sequence"/>
</dbReference>
<gene>
    <name evidence="11" type="ORF">ACFFGG_12740</name>
</gene>
<feature type="domain" description="Multidrug resistance protein MdtA-like alpha-helical hairpin" evidence="7">
    <location>
        <begin position="112"/>
        <end position="182"/>
    </location>
</feature>
<dbReference type="Pfam" id="PF25967">
    <property type="entry name" value="RND-MFP_C"/>
    <property type="match status" value="1"/>
</dbReference>
<dbReference type="Gene3D" id="2.40.420.20">
    <property type="match status" value="1"/>
</dbReference>
<dbReference type="EMBL" id="JBHLTN010000025">
    <property type="protein sequence ID" value="MFC0593418.1"/>
    <property type="molecule type" value="Genomic_DNA"/>
</dbReference>
<dbReference type="InterPro" id="IPR006143">
    <property type="entry name" value="RND_pump_MFP"/>
</dbReference>
<feature type="domain" description="Multidrug resistance protein MdtA-like beta-barrel" evidence="9">
    <location>
        <begin position="219"/>
        <end position="303"/>
    </location>
</feature>
<dbReference type="Gene3D" id="2.40.30.170">
    <property type="match status" value="1"/>
</dbReference>
<dbReference type="InterPro" id="IPR058626">
    <property type="entry name" value="MdtA-like_b-barrel"/>
</dbReference>
<comment type="subcellular location">
    <subcellularLocation>
        <location evidence="1">Cell membrane</location>
    </subcellularLocation>
</comment>
<evidence type="ECO:0000256" key="1">
    <source>
        <dbReference type="ARBA" id="ARBA00004236"/>
    </source>
</evidence>
<dbReference type="Pfam" id="PF25917">
    <property type="entry name" value="BSH_RND"/>
    <property type="match status" value="1"/>
</dbReference>
<sequence length="388" mass="40801">MNAPFSPRRRPLWLALALLVLACAAWLGTGRTARSAKPAETTPPPVQATTTQVRQQDVPIIRTGVGTVTPLATVTVRSRIDGQLERVGFVEGQDVKAGQLLAQLDARALQVQLEQAQAQKAKDAALLGNARIDLRRYETLIAQDAATRQQLDTQRALVAQLEAALKMDQAQIDAAQVQLSYATITAPIGGRTGARLVDPGNIVHATDPGGLVVINQIDPIAVVFSLPEGAFQDVNRALQGSQAPLAVQVSLPGSAQALASGRLTLLNNQIDNTTGTIRLKAQFGNPQHALWPGQYVDARLVLGVRRGALTVPAAAVQRGPEGTYVYTVGADGSAQIAPVEVAQIQDGLAVIDQGLAAGQRVVVDGQYKLRPGLKVAEAPRAAASEGGR</sequence>
<dbReference type="Gene3D" id="1.10.287.470">
    <property type="entry name" value="Helix hairpin bin"/>
    <property type="match status" value="1"/>
</dbReference>
<dbReference type="Pfam" id="PF25876">
    <property type="entry name" value="HH_MFP_RND"/>
    <property type="match status" value="1"/>
</dbReference>
<evidence type="ECO:0000256" key="4">
    <source>
        <dbReference type="ARBA" id="ARBA00022475"/>
    </source>
</evidence>
<dbReference type="PANTHER" id="PTHR30469:SF12">
    <property type="entry name" value="MULTIDRUG RESISTANCE PROTEIN MDTA"/>
    <property type="match status" value="1"/>
</dbReference>
<reference evidence="11 12" key="1">
    <citation type="submission" date="2024-09" db="EMBL/GenBank/DDBJ databases">
        <authorList>
            <person name="Sun Q."/>
            <person name="Mori K."/>
        </authorList>
    </citation>
    <scope>NUCLEOTIDE SEQUENCE [LARGE SCALE GENOMIC DNA]</scope>
    <source>
        <strain evidence="11 12">NCAIM B.02336</strain>
    </source>
</reference>
<dbReference type="InterPro" id="IPR058625">
    <property type="entry name" value="MdtA-like_BSH"/>
</dbReference>
<keyword evidence="6" id="KW-0472">Membrane</keyword>
<name>A0ABV6PU83_9BURK</name>
<evidence type="ECO:0000256" key="6">
    <source>
        <dbReference type="ARBA" id="ARBA00023136"/>
    </source>
</evidence>
<evidence type="ECO:0000259" key="9">
    <source>
        <dbReference type="Pfam" id="PF25944"/>
    </source>
</evidence>
<comment type="similarity">
    <text evidence="2">Belongs to the membrane fusion protein (MFP) (TC 8.A.1) family.</text>
</comment>
<evidence type="ECO:0000259" key="10">
    <source>
        <dbReference type="Pfam" id="PF25967"/>
    </source>
</evidence>
<comment type="caution">
    <text evidence="11">The sequence shown here is derived from an EMBL/GenBank/DDBJ whole genome shotgun (WGS) entry which is preliminary data.</text>
</comment>
<dbReference type="Gene3D" id="2.40.50.100">
    <property type="match status" value="1"/>
</dbReference>
<dbReference type="RefSeq" id="WP_377483560.1">
    <property type="nucleotide sequence ID" value="NZ_JBHLTN010000025.1"/>
</dbReference>
<evidence type="ECO:0000259" key="8">
    <source>
        <dbReference type="Pfam" id="PF25917"/>
    </source>
</evidence>
<keyword evidence="5" id="KW-0997">Cell inner membrane</keyword>
<proteinExistence type="inferred from homology"/>
<dbReference type="Pfam" id="PF25944">
    <property type="entry name" value="Beta-barrel_RND"/>
    <property type="match status" value="1"/>
</dbReference>
<evidence type="ECO:0000313" key="12">
    <source>
        <dbReference type="Proteomes" id="UP001589834"/>
    </source>
</evidence>
<keyword evidence="12" id="KW-1185">Reference proteome</keyword>
<protein>
    <submittedName>
        <fullName evidence="11">Efflux RND transporter periplasmic adaptor subunit</fullName>
    </submittedName>
</protein>
<feature type="domain" description="Multidrug resistance protein MdtA-like barrel-sandwich hybrid" evidence="8">
    <location>
        <begin position="73"/>
        <end position="214"/>
    </location>
</feature>
<keyword evidence="4" id="KW-1003">Cell membrane</keyword>
<dbReference type="SUPFAM" id="SSF111369">
    <property type="entry name" value="HlyD-like secretion proteins"/>
    <property type="match status" value="1"/>
</dbReference>
<feature type="domain" description="Multidrug resistance protein MdtA-like C-terminal permuted SH3" evidence="10">
    <location>
        <begin position="308"/>
        <end position="365"/>
    </location>
</feature>
<dbReference type="NCBIfam" id="TIGR01730">
    <property type="entry name" value="RND_mfp"/>
    <property type="match status" value="1"/>
</dbReference>